<feature type="transmembrane region" description="Helical" evidence="1">
    <location>
        <begin position="20"/>
        <end position="39"/>
    </location>
</feature>
<keyword evidence="1" id="KW-0812">Transmembrane</keyword>
<evidence type="ECO:0000256" key="1">
    <source>
        <dbReference type="SAM" id="Phobius"/>
    </source>
</evidence>
<protein>
    <submittedName>
        <fullName evidence="2">Uncharacterized protein</fullName>
    </submittedName>
</protein>
<dbReference type="EMBL" id="MK522038">
    <property type="protein sequence ID" value="QOR60431.1"/>
    <property type="molecule type" value="Genomic_DNA"/>
</dbReference>
<sequence length="188" mass="21943">MSYSQNAELFNGYTCLLPASLAYYFFNLTYSSFGLILHCPFRMIYHVHNSVNDDIFMEECLYKISTIVLYINLFLIGYDWEKKFNTIEFLFYILASVYVYKSNPIHKKKHKQRVDLYTAIGILKSTGYMAQVNSYVYLLSVFFGFYASMHYIDDEGSPYARGKVNILALPAYYGLLWSVKQNNILANN</sequence>
<accession>A0A7S6NYG1</accession>
<organism evidence="2">
    <name type="scientific">Bathycoccus sp. RCC716 virus 2</name>
    <dbReference type="NCBI Taxonomy" id="2530039"/>
    <lineage>
        <taxon>Viruses</taxon>
        <taxon>Varidnaviria</taxon>
        <taxon>Bamfordvirae</taxon>
        <taxon>Nucleocytoviricota</taxon>
        <taxon>Megaviricetes</taxon>
        <taxon>Algavirales</taxon>
        <taxon>Phycodnaviridae</taxon>
        <taxon>Prasinovirus</taxon>
    </lineage>
</organism>
<feature type="transmembrane region" description="Helical" evidence="1">
    <location>
        <begin position="60"/>
        <end position="78"/>
    </location>
</feature>
<evidence type="ECO:0000313" key="2">
    <source>
        <dbReference type="EMBL" id="QOR60431.1"/>
    </source>
</evidence>
<proteinExistence type="predicted"/>
<name>A0A7S6NYG1_9PHYC</name>
<feature type="transmembrane region" description="Helical" evidence="1">
    <location>
        <begin position="134"/>
        <end position="152"/>
    </location>
</feature>
<reference evidence="2" key="1">
    <citation type="submission" date="2019-02" db="EMBL/GenBank/DDBJ databases">
        <authorList>
            <person name="Bachy C."/>
            <person name="Yung C.-M."/>
            <person name="Roux S."/>
            <person name="Sullivan M.B."/>
            <person name="Worden A.Z."/>
        </authorList>
    </citation>
    <scope>NUCLEOTIDE SEQUENCE</scope>
    <source>
        <strain evidence="2">BII-V2</strain>
    </source>
</reference>
<keyword evidence="1" id="KW-1133">Transmembrane helix</keyword>
<keyword evidence="1" id="KW-0472">Membrane</keyword>